<organism evidence="1 2">
    <name type="scientific">Filifactor villosus</name>
    <dbReference type="NCBI Taxonomy" id="29374"/>
    <lineage>
        <taxon>Bacteria</taxon>
        <taxon>Bacillati</taxon>
        <taxon>Bacillota</taxon>
        <taxon>Clostridia</taxon>
        <taxon>Peptostreptococcales</taxon>
        <taxon>Filifactoraceae</taxon>
        <taxon>Filifactor</taxon>
    </lineage>
</organism>
<dbReference type="RefSeq" id="WP_379788571.1">
    <property type="nucleotide sequence ID" value="NZ_JBHSHL010000031.1"/>
</dbReference>
<reference evidence="2" key="1">
    <citation type="journal article" date="2019" name="Int. J. Syst. Evol. Microbiol.">
        <title>The Global Catalogue of Microorganisms (GCM) 10K type strain sequencing project: providing services to taxonomists for standard genome sequencing and annotation.</title>
        <authorList>
            <consortium name="The Broad Institute Genomics Platform"/>
            <consortium name="The Broad Institute Genome Sequencing Center for Infectious Disease"/>
            <person name="Wu L."/>
            <person name="Ma J."/>
        </authorList>
    </citation>
    <scope>NUCLEOTIDE SEQUENCE [LARGE SCALE GENOMIC DNA]</scope>
    <source>
        <strain evidence="2">CCUG 46385</strain>
    </source>
</reference>
<evidence type="ECO:0000313" key="1">
    <source>
        <dbReference type="EMBL" id="MFC4805031.1"/>
    </source>
</evidence>
<gene>
    <name evidence="1" type="ORF">ACFO4R_08045</name>
</gene>
<feature type="non-terminal residue" evidence="1">
    <location>
        <position position="71"/>
    </location>
</feature>
<sequence>MSDLQVLSNARGNSISFSEVEITFSLCVYIVHKNNPAKNLTKIVRVGMIIPSLTVLESKNPPNTLQLNVLA</sequence>
<name>A0ABV9QNN7_9FIRM</name>
<protein>
    <submittedName>
        <fullName evidence="1">Uncharacterized protein</fullName>
    </submittedName>
</protein>
<proteinExistence type="predicted"/>
<comment type="caution">
    <text evidence="1">The sequence shown here is derived from an EMBL/GenBank/DDBJ whole genome shotgun (WGS) entry which is preliminary data.</text>
</comment>
<keyword evidence="2" id="KW-1185">Reference proteome</keyword>
<accession>A0ABV9QNN7</accession>
<evidence type="ECO:0000313" key="2">
    <source>
        <dbReference type="Proteomes" id="UP001595916"/>
    </source>
</evidence>
<dbReference type="Proteomes" id="UP001595916">
    <property type="component" value="Unassembled WGS sequence"/>
</dbReference>
<dbReference type="EMBL" id="JBHSHL010000031">
    <property type="protein sequence ID" value="MFC4805031.1"/>
    <property type="molecule type" value="Genomic_DNA"/>
</dbReference>